<dbReference type="InterPro" id="IPR000073">
    <property type="entry name" value="AB_hydrolase_1"/>
</dbReference>
<reference evidence="3 4" key="1">
    <citation type="submission" date="2018-10" db="EMBL/GenBank/DDBJ databases">
        <title>Draft genome of Mycobacterium hodleri strain B.</title>
        <authorList>
            <person name="Amande T.J."/>
            <person name="Mcgenity T.J."/>
        </authorList>
    </citation>
    <scope>NUCLEOTIDE SEQUENCE [LARGE SCALE GENOMIC DNA]</scope>
    <source>
        <strain evidence="3 4">B</strain>
    </source>
</reference>
<keyword evidence="3" id="KW-0378">Hydrolase</keyword>
<proteinExistence type="predicted"/>
<dbReference type="EMBL" id="VIFX01000070">
    <property type="protein sequence ID" value="TQR82531.1"/>
    <property type="molecule type" value="Genomic_DNA"/>
</dbReference>
<sequence>YKRQVPREPNKHAQQPNTPVVSRPEVSRPAPTKTAPALRSVPAPVTPPADSVAAAPLGAPKPAPTIKPRADLQLAGLAVDVGTVTVSAVHTAATIVAHAFGPSSFLGVPYMLAMSVANAAAAVGRTLVGAPLSPPSGRFTVNYGLIDGLSFFTPTKPPAGANDPSIKVTAEHPLPVILLNGTTGTQGVNWSVGAPVLANAGYKVFTFNYGNTTAEPNFPIQAMGDIRKSGLELAAEVDRVLAVTGAPKVILIGHSQGGGILPVYYVNELGGADKVSQLIGIAPSNHGTDFNHLTGFQSIPILGQLLVAISDALAPALFQQGVGSGFQQEVYGNGDTRPGVLYTTISSVNDEVVTPYTQQALTGPNVTNVVLQQRYPGLVLGHANIYTSPQAMAAVLDALAGNAAANPLAHPAAVAA</sequence>
<dbReference type="Pfam" id="PF00561">
    <property type="entry name" value="Abhydrolase_1"/>
    <property type="match status" value="1"/>
</dbReference>
<dbReference type="GO" id="GO:0016787">
    <property type="term" value="F:hydrolase activity"/>
    <property type="evidence" value="ECO:0007669"/>
    <property type="project" value="UniProtKB-KW"/>
</dbReference>
<keyword evidence="4" id="KW-1185">Reference proteome</keyword>
<dbReference type="SUPFAM" id="SSF53474">
    <property type="entry name" value="alpha/beta-Hydrolases"/>
    <property type="match status" value="1"/>
</dbReference>
<evidence type="ECO:0000313" key="4">
    <source>
        <dbReference type="Proteomes" id="UP000315759"/>
    </source>
</evidence>
<dbReference type="RefSeq" id="WP_142555902.1">
    <property type="nucleotide sequence ID" value="NZ_VIFX01000070.1"/>
</dbReference>
<feature type="region of interest" description="Disordered" evidence="1">
    <location>
        <begin position="1"/>
        <end position="57"/>
    </location>
</feature>
<feature type="domain" description="AB hydrolase-1" evidence="2">
    <location>
        <begin position="175"/>
        <end position="294"/>
    </location>
</feature>
<dbReference type="Gene3D" id="3.40.50.1820">
    <property type="entry name" value="alpha/beta hydrolase"/>
    <property type="match status" value="1"/>
</dbReference>
<evidence type="ECO:0000313" key="3">
    <source>
        <dbReference type="EMBL" id="TQR82531.1"/>
    </source>
</evidence>
<accession>A0A544VRB9</accession>
<feature type="compositionally biased region" description="Basic and acidic residues" evidence="1">
    <location>
        <begin position="1"/>
        <end position="11"/>
    </location>
</feature>
<comment type="caution">
    <text evidence="3">The sequence shown here is derived from an EMBL/GenBank/DDBJ whole genome shotgun (WGS) entry which is preliminary data.</text>
</comment>
<evidence type="ECO:0000259" key="2">
    <source>
        <dbReference type="Pfam" id="PF00561"/>
    </source>
</evidence>
<feature type="non-terminal residue" evidence="3">
    <location>
        <position position="1"/>
    </location>
</feature>
<organism evidence="3 4">
    <name type="scientific">Mycolicibacterium hodleri</name>
    <dbReference type="NCBI Taxonomy" id="49897"/>
    <lineage>
        <taxon>Bacteria</taxon>
        <taxon>Bacillati</taxon>
        <taxon>Actinomycetota</taxon>
        <taxon>Actinomycetes</taxon>
        <taxon>Mycobacteriales</taxon>
        <taxon>Mycobacteriaceae</taxon>
        <taxon>Mycolicibacterium</taxon>
    </lineage>
</organism>
<gene>
    <name evidence="3" type="ORF">D8S82_31735</name>
</gene>
<name>A0A544VRB9_9MYCO</name>
<dbReference type="AlphaFoldDB" id="A0A544VRB9"/>
<protein>
    <submittedName>
        <fullName evidence="3">Alpha/beta fold hydrolase</fullName>
    </submittedName>
</protein>
<dbReference type="InterPro" id="IPR029058">
    <property type="entry name" value="AB_hydrolase_fold"/>
</dbReference>
<dbReference type="Proteomes" id="UP000315759">
    <property type="component" value="Unassembled WGS sequence"/>
</dbReference>
<evidence type="ECO:0000256" key="1">
    <source>
        <dbReference type="SAM" id="MobiDB-lite"/>
    </source>
</evidence>